<dbReference type="CDD" id="cd12107">
    <property type="entry name" value="Hemerythrin"/>
    <property type="match status" value="1"/>
</dbReference>
<dbReference type="Gene3D" id="1.20.120.50">
    <property type="entry name" value="Hemerythrin-like"/>
    <property type="match status" value="1"/>
</dbReference>
<organism evidence="5 6">
    <name type="scientific">Maledivibacter halophilus</name>
    <dbReference type="NCBI Taxonomy" id="36842"/>
    <lineage>
        <taxon>Bacteria</taxon>
        <taxon>Bacillati</taxon>
        <taxon>Bacillota</taxon>
        <taxon>Clostridia</taxon>
        <taxon>Peptostreptococcales</taxon>
        <taxon>Caminicellaceae</taxon>
        <taxon>Maledivibacter</taxon>
    </lineage>
</organism>
<accession>A0A1T5JAS4</accession>
<evidence type="ECO:0000256" key="1">
    <source>
        <dbReference type="ARBA" id="ARBA00010587"/>
    </source>
</evidence>
<dbReference type="InterPro" id="IPR012312">
    <property type="entry name" value="Hemerythrin-like"/>
</dbReference>
<dbReference type="PANTHER" id="PTHR37164:SF1">
    <property type="entry name" value="BACTERIOHEMERYTHRIN"/>
    <property type="match status" value="1"/>
</dbReference>
<dbReference type="Pfam" id="PF01814">
    <property type="entry name" value="Hemerythrin"/>
    <property type="match status" value="1"/>
</dbReference>
<dbReference type="OrthoDB" id="9797092at2"/>
<dbReference type="NCBIfam" id="TIGR02481">
    <property type="entry name" value="hemeryth_dom"/>
    <property type="match status" value="1"/>
</dbReference>
<dbReference type="RefSeq" id="WP_079489894.1">
    <property type="nucleotide sequence ID" value="NZ_FUZT01000002.1"/>
</dbReference>
<dbReference type="PANTHER" id="PTHR37164">
    <property type="entry name" value="BACTERIOHEMERYTHRIN"/>
    <property type="match status" value="1"/>
</dbReference>
<dbReference type="STRING" id="36842.SAMN02194393_01055"/>
<dbReference type="InterPro" id="IPR035938">
    <property type="entry name" value="Hemerythrin-like_sf"/>
</dbReference>
<comment type="similarity">
    <text evidence="1">Belongs to the hemerythrin family.</text>
</comment>
<protein>
    <submittedName>
        <fullName evidence="5">Hemerythrin</fullName>
    </submittedName>
</protein>
<reference evidence="5 6" key="1">
    <citation type="submission" date="2017-02" db="EMBL/GenBank/DDBJ databases">
        <authorList>
            <person name="Peterson S.W."/>
        </authorList>
    </citation>
    <scope>NUCLEOTIDE SEQUENCE [LARGE SCALE GENOMIC DNA]</scope>
    <source>
        <strain evidence="5 6">M1</strain>
    </source>
</reference>
<evidence type="ECO:0000313" key="5">
    <source>
        <dbReference type="EMBL" id="SKC48550.1"/>
    </source>
</evidence>
<dbReference type="InterPro" id="IPR012827">
    <property type="entry name" value="Hemerythrin_metal-bd"/>
</dbReference>
<evidence type="ECO:0000313" key="6">
    <source>
        <dbReference type="Proteomes" id="UP000190285"/>
    </source>
</evidence>
<evidence type="ECO:0000256" key="3">
    <source>
        <dbReference type="ARBA" id="ARBA00023004"/>
    </source>
</evidence>
<dbReference type="InterPro" id="IPR050669">
    <property type="entry name" value="Hemerythrin"/>
</dbReference>
<keyword evidence="3" id="KW-0408">Iron</keyword>
<dbReference type="SUPFAM" id="SSF47188">
    <property type="entry name" value="Hemerythrin-like"/>
    <property type="match status" value="1"/>
</dbReference>
<evidence type="ECO:0000259" key="4">
    <source>
        <dbReference type="Pfam" id="PF01814"/>
    </source>
</evidence>
<sequence length="137" mass="16763">MFKWKDEYSCNINEIDNQHKKLLEIGLKLSNIIKDKNDLDHYDEIIEVLRELKEYTIYHFKYEEDLMHRHGYKELNGHRLTHEIFVNKIIEIENKDIDENQQKVTIEILTFIADWIENHILKVDHMYKDFLNEKGVF</sequence>
<keyword evidence="6" id="KW-1185">Reference proteome</keyword>
<name>A0A1T5JAS4_9FIRM</name>
<dbReference type="InterPro" id="IPR016131">
    <property type="entry name" value="Haemerythrin_Fe_BS"/>
</dbReference>
<feature type="domain" description="Hemerythrin-like" evidence="4">
    <location>
        <begin position="12"/>
        <end position="129"/>
    </location>
</feature>
<dbReference type="NCBIfam" id="NF033749">
    <property type="entry name" value="bact_hemeryth"/>
    <property type="match status" value="1"/>
</dbReference>
<dbReference type="AlphaFoldDB" id="A0A1T5JAS4"/>
<gene>
    <name evidence="5" type="ORF">SAMN02194393_01055</name>
</gene>
<evidence type="ECO:0000256" key="2">
    <source>
        <dbReference type="ARBA" id="ARBA00022723"/>
    </source>
</evidence>
<dbReference type="Proteomes" id="UP000190285">
    <property type="component" value="Unassembled WGS sequence"/>
</dbReference>
<keyword evidence="2" id="KW-0479">Metal-binding</keyword>
<dbReference type="PROSITE" id="PS00550">
    <property type="entry name" value="HEMERYTHRINS"/>
    <property type="match status" value="1"/>
</dbReference>
<dbReference type="EMBL" id="FUZT01000002">
    <property type="protein sequence ID" value="SKC48550.1"/>
    <property type="molecule type" value="Genomic_DNA"/>
</dbReference>
<dbReference type="GO" id="GO:0046872">
    <property type="term" value="F:metal ion binding"/>
    <property type="evidence" value="ECO:0007669"/>
    <property type="project" value="UniProtKB-KW"/>
</dbReference>
<proteinExistence type="inferred from homology"/>